<dbReference type="Gene3D" id="1.10.287.950">
    <property type="entry name" value="Methyl-accepting chemotaxis protein"/>
    <property type="match status" value="1"/>
</dbReference>
<dbReference type="AlphaFoldDB" id="E4U093"/>
<feature type="transmembrane region" description="Helical" evidence="4">
    <location>
        <begin position="6"/>
        <end position="30"/>
    </location>
</feature>
<keyword evidence="1 3" id="KW-0807">Transducer</keyword>
<reference evidence="7 8" key="1">
    <citation type="journal article" date="2012" name="Stand. Genomic Sci.">
        <title>Complete genome sequence of the sulfur compounds oxidizing chemolithoautotroph Sulfuricurvum kujiense type strain (YK-1(T)).</title>
        <authorList>
            <person name="Han C."/>
            <person name="Kotsyurbenko O."/>
            <person name="Chertkov O."/>
            <person name="Held B."/>
            <person name="Lapidus A."/>
            <person name="Nolan M."/>
            <person name="Lucas S."/>
            <person name="Hammon N."/>
            <person name="Deshpande S."/>
            <person name="Cheng J.F."/>
            <person name="Tapia R."/>
            <person name="Goodwin L.A."/>
            <person name="Pitluck S."/>
            <person name="Liolios K."/>
            <person name="Pagani I."/>
            <person name="Ivanova N."/>
            <person name="Mavromatis K."/>
            <person name="Mikhailova N."/>
            <person name="Pati A."/>
            <person name="Chen A."/>
            <person name="Palaniappan K."/>
            <person name="Land M."/>
            <person name="Hauser L."/>
            <person name="Chang Y.J."/>
            <person name="Jeffries C.D."/>
            <person name="Brambilla E.M."/>
            <person name="Rohde M."/>
            <person name="Spring S."/>
            <person name="Sikorski J."/>
            <person name="Goker M."/>
            <person name="Woyke T."/>
            <person name="Bristow J."/>
            <person name="Eisen J.A."/>
            <person name="Markowitz V."/>
            <person name="Hugenholtz P."/>
            <person name="Kyrpides N.C."/>
            <person name="Klenk H.P."/>
            <person name="Detter J.C."/>
        </authorList>
    </citation>
    <scope>NUCLEOTIDE SEQUENCE [LARGE SCALE GENOMIC DNA]</scope>
    <source>
        <strain evidence="8">ATCC BAA-921 / DSM 16994 / JCM 11577 / YK-1</strain>
    </source>
</reference>
<gene>
    <name evidence="7" type="ordered locus">Sulku_1618</name>
</gene>
<dbReference type="Pfam" id="PF00015">
    <property type="entry name" value="MCPsignal"/>
    <property type="match status" value="1"/>
</dbReference>
<dbReference type="SMART" id="SM00283">
    <property type="entry name" value="MA"/>
    <property type="match status" value="1"/>
</dbReference>
<name>E4U093_SULKY</name>
<dbReference type="CDD" id="cd06225">
    <property type="entry name" value="HAMP"/>
    <property type="match status" value="1"/>
</dbReference>
<comment type="similarity">
    <text evidence="2">Belongs to the methyl-accepting chemotaxis (MCP) protein family.</text>
</comment>
<evidence type="ECO:0000259" key="6">
    <source>
        <dbReference type="PROSITE" id="PS50885"/>
    </source>
</evidence>
<organism evidence="7 8">
    <name type="scientific">Sulfuricurvum kujiense (strain ATCC BAA-921 / DSM 16994 / JCM 11577 / YK-1)</name>
    <dbReference type="NCBI Taxonomy" id="709032"/>
    <lineage>
        <taxon>Bacteria</taxon>
        <taxon>Pseudomonadati</taxon>
        <taxon>Campylobacterota</taxon>
        <taxon>Epsilonproteobacteria</taxon>
        <taxon>Campylobacterales</taxon>
        <taxon>Sulfurimonadaceae</taxon>
        <taxon>Sulfuricurvum</taxon>
    </lineage>
</organism>
<sequence>MFNSSLRLKIIAATLFIATIASLLFMFFIYTVQKNIYIENVDDKLKVASQAGGLYLGNDLVDKFDQSHPMSADEHLNLVTKLSAYAQENGLEYIYLMVKEGDKIYTVVSSATAEELKTNDYDPFFTEYDASEGIQKGFQEGHRFYEDTSDKYGNFRSYLQINRSEGGKLYMIGADMKVDNIKTALNALLIQSLLIFLVALMIAGAIAWWISALITRRLSQLTQQMEILSESLDLTTSFDQNGNDEIARLSHSLKKFLLTIRTVIFEAVNVSKENVALSSETVQDSGSVMVKVTNTRSLVHKNLDVIGSIGDQLHAMSGLTASVVDSLNKADNQLEMTKESIHAVAGNAKESAAAGTIISQKLRSLETEAAQIRSILTIIGDIADQTNLLALNAAIEAARAGEHGRGFAVVADEVRKLAEKTQSSLTEIRATTEIIIQSVGDIADSTIDSSEGIIALSQTSETSEALIGDAVEAMRDAIKAMNEAQIGYATLQKHGESASQQMTNIDQDSMSNIGIMERMEQKISRLNSLSYELGEKLSFCRTHS</sequence>
<dbReference type="KEGG" id="sku:Sulku_1618"/>
<dbReference type="eggNOG" id="COG0840">
    <property type="taxonomic scope" value="Bacteria"/>
</dbReference>
<keyword evidence="4" id="KW-1133">Transmembrane helix</keyword>
<dbReference type="GO" id="GO:0016020">
    <property type="term" value="C:membrane"/>
    <property type="evidence" value="ECO:0007669"/>
    <property type="project" value="InterPro"/>
</dbReference>
<accession>E4U093</accession>
<dbReference type="GO" id="GO:0007165">
    <property type="term" value="P:signal transduction"/>
    <property type="evidence" value="ECO:0007669"/>
    <property type="project" value="UniProtKB-KW"/>
</dbReference>
<feature type="domain" description="HAMP" evidence="6">
    <location>
        <begin position="212"/>
        <end position="265"/>
    </location>
</feature>
<evidence type="ECO:0000313" key="8">
    <source>
        <dbReference type="Proteomes" id="UP000008721"/>
    </source>
</evidence>
<dbReference type="PROSITE" id="PS50885">
    <property type="entry name" value="HAMP"/>
    <property type="match status" value="1"/>
</dbReference>
<protein>
    <submittedName>
        <fullName evidence="7">Methyl-accepting chemotaxis sensory transducer</fullName>
    </submittedName>
</protein>
<keyword evidence="8" id="KW-1185">Reference proteome</keyword>
<dbReference type="RefSeq" id="WP_013460476.1">
    <property type="nucleotide sequence ID" value="NC_014762.1"/>
</dbReference>
<dbReference type="Proteomes" id="UP000008721">
    <property type="component" value="Chromosome"/>
</dbReference>
<dbReference type="EMBL" id="CP002355">
    <property type="protein sequence ID" value="ADR34279.1"/>
    <property type="molecule type" value="Genomic_DNA"/>
</dbReference>
<dbReference type="Gene3D" id="6.10.340.10">
    <property type="match status" value="1"/>
</dbReference>
<dbReference type="SUPFAM" id="SSF58104">
    <property type="entry name" value="Methyl-accepting chemotaxis protein (MCP) signaling domain"/>
    <property type="match status" value="1"/>
</dbReference>
<evidence type="ECO:0000256" key="3">
    <source>
        <dbReference type="PROSITE-ProRule" id="PRU00284"/>
    </source>
</evidence>
<keyword evidence="4" id="KW-0812">Transmembrane</keyword>
<dbReference type="PANTHER" id="PTHR32089:SF112">
    <property type="entry name" value="LYSOZYME-LIKE PROTEIN-RELATED"/>
    <property type="match status" value="1"/>
</dbReference>
<evidence type="ECO:0000256" key="1">
    <source>
        <dbReference type="ARBA" id="ARBA00023224"/>
    </source>
</evidence>
<dbReference type="InterPro" id="IPR003660">
    <property type="entry name" value="HAMP_dom"/>
</dbReference>
<dbReference type="PROSITE" id="PS50111">
    <property type="entry name" value="CHEMOTAXIS_TRANSDUC_2"/>
    <property type="match status" value="1"/>
</dbReference>
<dbReference type="OrthoDB" id="5348717at2"/>
<dbReference type="PANTHER" id="PTHR32089">
    <property type="entry name" value="METHYL-ACCEPTING CHEMOTAXIS PROTEIN MCPB"/>
    <property type="match status" value="1"/>
</dbReference>
<proteinExistence type="inferred from homology"/>
<evidence type="ECO:0000259" key="5">
    <source>
        <dbReference type="PROSITE" id="PS50111"/>
    </source>
</evidence>
<dbReference type="STRING" id="709032.Sulku_1618"/>
<feature type="transmembrane region" description="Helical" evidence="4">
    <location>
        <begin position="185"/>
        <end position="210"/>
    </location>
</feature>
<keyword evidence="4" id="KW-0472">Membrane</keyword>
<dbReference type="InterPro" id="IPR004089">
    <property type="entry name" value="MCPsignal_dom"/>
</dbReference>
<feature type="domain" description="Methyl-accepting transducer" evidence="5">
    <location>
        <begin position="315"/>
        <end position="517"/>
    </location>
</feature>
<evidence type="ECO:0000313" key="7">
    <source>
        <dbReference type="EMBL" id="ADR34279.1"/>
    </source>
</evidence>
<dbReference type="HOGENOM" id="CLU_000445_107_27_7"/>
<evidence type="ECO:0000256" key="2">
    <source>
        <dbReference type="ARBA" id="ARBA00029447"/>
    </source>
</evidence>
<evidence type="ECO:0000256" key="4">
    <source>
        <dbReference type="SAM" id="Phobius"/>
    </source>
</evidence>
<dbReference type="Pfam" id="PF00672">
    <property type="entry name" value="HAMP"/>
    <property type="match status" value="1"/>
</dbReference>